<feature type="domain" description="NADAR" evidence="2">
    <location>
        <begin position="64"/>
        <end position="205"/>
    </location>
</feature>
<dbReference type="OrthoDB" id="206452at2759"/>
<dbReference type="AlphaFoldDB" id="D8QIC1"/>
<organism evidence="4">
    <name type="scientific">Schizophyllum commune (strain H4-8 / FGSC 9210)</name>
    <name type="common">Split gill fungus</name>
    <dbReference type="NCBI Taxonomy" id="578458"/>
    <lineage>
        <taxon>Eukaryota</taxon>
        <taxon>Fungi</taxon>
        <taxon>Dikarya</taxon>
        <taxon>Basidiomycota</taxon>
        <taxon>Agaricomycotina</taxon>
        <taxon>Agaricomycetes</taxon>
        <taxon>Agaricomycetidae</taxon>
        <taxon>Agaricales</taxon>
        <taxon>Schizophyllaceae</taxon>
        <taxon>Schizophyllum</taxon>
    </lineage>
</organism>
<feature type="region of interest" description="Disordered" evidence="1">
    <location>
        <begin position="1"/>
        <end position="59"/>
    </location>
</feature>
<dbReference type="Pfam" id="PF08719">
    <property type="entry name" value="NADAR"/>
    <property type="match status" value="1"/>
</dbReference>
<dbReference type="SUPFAM" id="SSF143990">
    <property type="entry name" value="YbiA-like"/>
    <property type="match status" value="1"/>
</dbReference>
<dbReference type="GeneID" id="9596676"/>
<evidence type="ECO:0000259" key="2">
    <source>
        <dbReference type="Pfam" id="PF08719"/>
    </source>
</evidence>
<accession>D8QIC1</accession>
<feature type="compositionally biased region" description="Polar residues" evidence="1">
    <location>
        <begin position="1"/>
        <end position="14"/>
    </location>
</feature>
<dbReference type="HOGENOM" id="CLU_084247_3_3_1"/>
<reference evidence="3 4" key="1">
    <citation type="journal article" date="2010" name="Nat. Biotechnol.">
        <title>Genome sequence of the model mushroom Schizophyllum commune.</title>
        <authorList>
            <person name="Ohm R.A."/>
            <person name="de Jong J.F."/>
            <person name="Lugones L.G."/>
            <person name="Aerts A."/>
            <person name="Kothe E."/>
            <person name="Stajich J.E."/>
            <person name="de Vries R.P."/>
            <person name="Record E."/>
            <person name="Levasseur A."/>
            <person name="Baker S.E."/>
            <person name="Bartholomew K.A."/>
            <person name="Coutinho P.M."/>
            <person name="Erdmann S."/>
            <person name="Fowler T.J."/>
            <person name="Gathman A.C."/>
            <person name="Lombard V."/>
            <person name="Henrissat B."/>
            <person name="Knabe N."/>
            <person name="Kuees U."/>
            <person name="Lilly W.W."/>
            <person name="Lindquist E."/>
            <person name="Lucas S."/>
            <person name="Magnuson J.K."/>
            <person name="Piumi F."/>
            <person name="Raudaskoski M."/>
            <person name="Salamov A."/>
            <person name="Schmutz J."/>
            <person name="Schwarze F.W.M.R."/>
            <person name="vanKuyk P.A."/>
            <person name="Horton J.S."/>
            <person name="Grigoriev I.V."/>
            <person name="Woesten H.A.B."/>
        </authorList>
    </citation>
    <scope>NUCLEOTIDE SEQUENCE [LARGE SCALE GENOMIC DNA]</scope>
    <source>
        <strain evidence="4">H4-8 / FGSC 9210</strain>
    </source>
</reference>
<evidence type="ECO:0000313" key="3">
    <source>
        <dbReference type="EMBL" id="EFI92206.1"/>
    </source>
</evidence>
<dbReference type="RefSeq" id="XP_003027109.1">
    <property type="nucleotide sequence ID" value="XM_003027063.1"/>
</dbReference>
<evidence type="ECO:0000256" key="1">
    <source>
        <dbReference type="SAM" id="MobiDB-lite"/>
    </source>
</evidence>
<dbReference type="CDD" id="cd15457">
    <property type="entry name" value="NADAR"/>
    <property type="match status" value="1"/>
</dbReference>
<dbReference type="NCBIfam" id="TIGR02464">
    <property type="entry name" value="ribofla_fusion"/>
    <property type="match status" value="1"/>
</dbReference>
<dbReference type="KEGG" id="scm:SCHCO_02642870"/>
<dbReference type="InterPro" id="IPR037238">
    <property type="entry name" value="YbiA-like_sf"/>
</dbReference>
<dbReference type="InParanoid" id="D8QIC1"/>
<gene>
    <name evidence="3" type="ORF">SCHCODRAFT_258660</name>
</gene>
<dbReference type="eggNOG" id="ENOG502S5B2">
    <property type="taxonomic scope" value="Eukaryota"/>
</dbReference>
<sequence length="211" mass="24268">MSQRGQLSVSTGLSPQYRAPDTFLATSVPRVDSSSPQTSPHAAQSGHGSPSPAPRSLRPRPQIFFYDRDKPHYGFTNFSPHPVKYKDAIYPTSEHLFQAFKFMEHQPQLAEHIRRQPRPRDALSEARRFDNEKRRDWFKVNIDKMDEALHLKFTQHKDLQEELLSTGSAELIEDSPVDAFWGIGKDGRGRNELGKALGRLRKKLKRRTTYN</sequence>
<dbReference type="STRING" id="578458.D8QIC1"/>
<name>D8QIC1_SCHCM</name>
<feature type="compositionally biased region" description="Polar residues" evidence="1">
    <location>
        <begin position="32"/>
        <end position="48"/>
    </location>
</feature>
<keyword evidence="4" id="KW-1185">Reference proteome</keyword>
<dbReference type="VEuPathDB" id="FungiDB:SCHCODRAFT_02642870"/>
<dbReference type="Gene3D" id="1.10.357.40">
    <property type="entry name" value="YbiA-like"/>
    <property type="match status" value="1"/>
</dbReference>
<protein>
    <recommendedName>
        <fullName evidence="2">NADAR domain-containing protein</fullName>
    </recommendedName>
</protein>
<dbReference type="EMBL" id="GL377313">
    <property type="protein sequence ID" value="EFI92206.1"/>
    <property type="molecule type" value="Genomic_DNA"/>
</dbReference>
<proteinExistence type="predicted"/>
<dbReference type="InterPro" id="IPR012816">
    <property type="entry name" value="NADAR"/>
</dbReference>
<dbReference type="OMA" id="WWPTSEH"/>
<dbReference type="Proteomes" id="UP000007431">
    <property type="component" value="Unassembled WGS sequence"/>
</dbReference>
<evidence type="ECO:0000313" key="4">
    <source>
        <dbReference type="Proteomes" id="UP000007431"/>
    </source>
</evidence>